<keyword evidence="7 8" id="KW-0472">Membrane</keyword>
<feature type="transmembrane region" description="Helical" evidence="8">
    <location>
        <begin position="167"/>
        <end position="185"/>
    </location>
</feature>
<accession>A0A6J6ZHC8</accession>
<dbReference type="PANTHER" id="PTHR34979:SF1">
    <property type="entry name" value="INNER MEMBRANE PROTEIN YGAZ"/>
    <property type="match status" value="1"/>
</dbReference>
<dbReference type="InterPro" id="IPR011606">
    <property type="entry name" value="Brnchd-chn_aa_trnsp_permease"/>
</dbReference>
<feature type="transmembrane region" description="Helical" evidence="8">
    <location>
        <begin position="197"/>
        <end position="225"/>
    </location>
</feature>
<gene>
    <name evidence="9" type="ORF">UFOPK3004_01825</name>
</gene>
<comment type="similarity">
    <text evidence="2">Belongs to the AzlC family.</text>
</comment>
<comment type="subcellular location">
    <subcellularLocation>
        <location evidence="1">Cell membrane</location>
        <topology evidence="1">Multi-pass membrane protein</topology>
    </subcellularLocation>
</comment>
<name>A0A6J6ZHC8_9ZZZZ</name>
<feature type="transmembrane region" description="Helical" evidence="8">
    <location>
        <begin position="135"/>
        <end position="161"/>
    </location>
</feature>
<dbReference type="GO" id="GO:1903785">
    <property type="term" value="P:L-valine transmembrane transport"/>
    <property type="evidence" value="ECO:0007669"/>
    <property type="project" value="TreeGrafter"/>
</dbReference>
<dbReference type="PANTHER" id="PTHR34979">
    <property type="entry name" value="INNER MEMBRANE PROTEIN YGAZ"/>
    <property type="match status" value="1"/>
</dbReference>
<dbReference type="GO" id="GO:0005886">
    <property type="term" value="C:plasma membrane"/>
    <property type="evidence" value="ECO:0007669"/>
    <property type="project" value="UniProtKB-SubCell"/>
</dbReference>
<dbReference type="EMBL" id="CAFAAL010000244">
    <property type="protein sequence ID" value="CAB4820969.1"/>
    <property type="molecule type" value="Genomic_DNA"/>
</dbReference>
<keyword evidence="5 8" id="KW-0812">Transmembrane</keyword>
<evidence type="ECO:0000256" key="1">
    <source>
        <dbReference type="ARBA" id="ARBA00004651"/>
    </source>
</evidence>
<evidence type="ECO:0000256" key="7">
    <source>
        <dbReference type="ARBA" id="ARBA00023136"/>
    </source>
</evidence>
<protein>
    <submittedName>
        <fullName evidence="9">Unannotated protein</fullName>
    </submittedName>
</protein>
<evidence type="ECO:0000256" key="8">
    <source>
        <dbReference type="SAM" id="Phobius"/>
    </source>
</evidence>
<evidence type="ECO:0000256" key="5">
    <source>
        <dbReference type="ARBA" id="ARBA00022692"/>
    </source>
</evidence>
<sequence length="238" mass="24238">MNESVPNLPWWKDATLRPAIAACLTLSAAVGVFGFSFGVGSVAAGSSVLQTCALSLLVFTGASQFSAVSVIGAGGSIGSALGGALLLAARNGVYGLAMSRRLDGGLGRKLLAAQLTIDETTAMAVAQPDRRSQQVAFWVTGVALYTFWNLGTLIGALTGSAVDPKTFGLDAAFPAGFIAMVWPLFSDPRARKAAAIGGVICLATVPFTPIGVPILLSVFGVLVGLQKPVDAPKNEAVS</sequence>
<feature type="transmembrane region" description="Helical" evidence="8">
    <location>
        <begin position="20"/>
        <end position="45"/>
    </location>
</feature>
<keyword evidence="3" id="KW-0813">Transport</keyword>
<evidence type="ECO:0000313" key="9">
    <source>
        <dbReference type="EMBL" id="CAB4820969.1"/>
    </source>
</evidence>
<evidence type="ECO:0000256" key="3">
    <source>
        <dbReference type="ARBA" id="ARBA00022448"/>
    </source>
</evidence>
<evidence type="ECO:0000256" key="2">
    <source>
        <dbReference type="ARBA" id="ARBA00010735"/>
    </source>
</evidence>
<keyword evidence="6 8" id="KW-1133">Transmembrane helix</keyword>
<feature type="transmembrane region" description="Helical" evidence="8">
    <location>
        <begin position="65"/>
        <end position="89"/>
    </location>
</feature>
<keyword evidence="4" id="KW-1003">Cell membrane</keyword>
<evidence type="ECO:0000256" key="6">
    <source>
        <dbReference type="ARBA" id="ARBA00022989"/>
    </source>
</evidence>
<proteinExistence type="inferred from homology"/>
<dbReference type="Pfam" id="PF03591">
    <property type="entry name" value="AzlC"/>
    <property type="match status" value="1"/>
</dbReference>
<dbReference type="AlphaFoldDB" id="A0A6J6ZHC8"/>
<organism evidence="9">
    <name type="scientific">freshwater metagenome</name>
    <dbReference type="NCBI Taxonomy" id="449393"/>
    <lineage>
        <taxon>unclassified sequences</taxon>
        <taxon>metagenomes</taxon>
        <taxon>ecological metagenomes</taxon>
    </lineage>
</organism>
<reference evidence="9" key="1">
    <citation type="submission" date="2020-05" db="EMBL/GenBank/DDBJ databases">
        <authorList>
            <person name="Chiriac C."/>
            <person name="Salcher M."/>
            <person name="Ghai R."/>
            <person name="Kavagutti S V."/>
        </authorList>
    </citation>
    <scope>NUCLEOTIDE SEQUENCE</scope>
</reference>
<evidence type="ECO:0000256" key="4">
    <source>
        <dbReference type="ARBA" id="ARBA00022475"/>
    </source>
</evidence>